<keyword evidence="4" id="KW-1185">Reference proteome</keyword>
<feature type="region of interest" description="Disordered" evidence="1">
    <location>
        <begin position="80"/>
        <end position="99"/>
    </location>
</feature>
<proteinExistence type="predicted"/>
<comment type="caution">
    <text evidence="3">The sequence shown here is derived from an EMBL/GenBank/DDBJ whole genome shotgun (WGS) entry which is preliminary data.</text>
</comment>
<evidence type="ECO:0008006" key="5">
    <source>
        <dbReference type="Google" id="ProtNLM"/>
    </source>
</evidence>
<dbReference type="Proteomes" id="UP001485043">
    <property type="component" value="Unassembled WGS sequence"/>
</dbReference>
<keyword evidence="2" id="KW-0812">Transmembrane</keyword>
<gene>
    <name evidence="3" type="ORF">WJX84_010311</name>
</gene>
<accession>A0AAW1SRT9</accession>
<keyword evidence="2" id="KW-1133">Transmembrane helix</keyword>
<dbReference type="EMBL" id="JALJOV010001065">
    <property type="protein sequence ID" value="KAK9855179.1"/>
    <property type="molecule type" value="Genomic_DNA"/>
</dbReference>
<evidence type="ECO:0000313" key="3">
    <source>
        <dbReference type="EMBL" id="KAK9855179.1"/>
    </source>
</evidence>
<evidence type="ECO:0000256" key="2">
    <source>
        <dbReference type="SAM" id="Phobius"/>
    </source>
</evidence>
<evidence type="ECO:0000313" key="4">
    <source>
        <dbReference type="Proteomes" id="UP001485043"/>
    </source>
</evidence>
<organism evidence="3 4">
    <name type="scientific">Apatococcus fuscideae</name>
    <dbReference type="NCBI Taxonomy" id="2026836"/>
    <lineage>
        <taxon>Eukaryota</taxon>
        <taxon>Viridiplantae</taxon>
        <taxon>Chlorophyta</taxon>
        <taxon>core chlorophytes</taxon>
        <taxon>Trebouxiophyceae</taxon>
        <taxon>Chlorellales</taxon>
        <taxon>Chlorellaceae</taxon>
        <taxon>Apatococcus</taxon>
    </lineage>
</organism>
<sequence>MIVAGIYTVLVASAWFIEGASRYSLGLYNSATDAASRHWQWQLFTGLYIIAHHDSCFISADHALRHHHLDSRGRLGLREVHQERPGQTRGGTAPRPTEGPAWGPIEELRLFGAFFLHLHFVLLVLPWALLRLFIFAVYVPHGLERSSLLVSPAMEAALAFTFLGTIFFSAFARLLLSCIILAGAIIFARAARDCRMGTAYEGIACGNVSERRLLQGWAGLGWAVAKATRAEDLEEGRPHVLTWHGQLWRMSPSWATHVPPLATLSSLHHLPQGFWDQQMSPQTRFHGIQSQGR</sequence>
<name>A0AAW1SRT9_9CHLO</name>
<dbReference type="AlphaFoldDB" id="A0AAW1SRT9"/>
<protein>
    <recommendedName>
        <fullName evidence="5">Fatty acid desaturase domain-containing protein</fullName>
    </recommendedName>
</protein>
<feature type="transmembrane region" description="Helical" evidence="2">
    <location>
        <begin position="114"/>
        <end position="139"/>
    </location>
</feature>
<keyword evidence="2" id="KW-0472">Membrane</keyword>
<feature type="transmembrane region" description="Helical" evidence="2">
    <location>
        <begin position="159"/>
        <end position="187"/>
    </location>
</feature>
<evidence type="ECO:0000256" key="1">
    <source>
        <dbReference type="SAM" id="MobiDB-lite"/>
    </source>
</evidence>
<reference evidence="3 4" key="1">
    <citation type="journal article" date="2024" name="Nat. Commun.">
        <title>Phylogenomics reveals the evolutionary origins of lichenization in chlorophyte algae.</title>
        <authorList>
            <person name="Puginier C."/>
            <person name="Libourel C."/>
            <person name="Otte J."/>
            <person name="Skaloud P."/>
            <person name="Haon M."/>
            <person name="Grisel S."/>
            <person name="Petersen M."/>
            <person name="Berrin J.G."/>
            <person name="Delaux P.M."/>
            <person name="Dal Grande F."/>
            <person name="Keller J."/>
        </authorList>
    </citation>
    <scope>NUCLEOTIDE SEQUENCE [LARGE SCALE GENOMIC DNA]</scope>
    <source>
        <strain evidence="3 4">SAG 2523</strain>
    </source>
</reference>